<dbReference type="Gene3D" id="3.40.50.12570">
    <property type="match status" value="1"/>
</dbReference>
<organism evidence="2 3">
    <name type="scientific">Lactobacillus kullabergensis</name>
    <dbReference type="NCBI Taxonomy" id="1218493"/>
    <lineage>
        <taxon>Bacteria</taxon>
        <taxon>Bacillati</taxon>
        <taxon>Bacillota</taxon>
        <taxon>Bacilli</taxon>
        <taxon>Lactobacillales</taxon>
        <taxon>Lactobacillaceae</taxon>
        <taxon>Lactobacillus</taxon>
    </lineage>
</organism>
<evidence type="ECO:0000313" key="2">
    <source>
        <dbReference type="EMBL" id="KJY57532.1"/>
    </source>
</evidence>
<dbReference type="GO" id="GO:0016853">
    <property type="term" value="F:isomerase activity"/>
    <property type="evidence" value="ECO:0007669"/>
    <property type="project" value="UniProtKB-KW"/>
</dbReference>
<protein>
    <submittedName>
        <fullName evidence="2">Sugar isomerase (SIS)</fullName>
    </submittedName>
</protein>
<evidence type="ECO:0000259" key="1">
    <source>
        <dbReference type="PROSITE" id="PS51464"/>
    </source>
</evidence>
<evidence type="ECO:0000313" key="3">
    <source>
        <dbReference type="Proteomes" id="UP000033533"/>
    </source>
</evidence>
<dbReference type="InterPro" id="IPR046348">
    <property type="entry name" value="SIS_dom_sf"/>
</dbReference>
<dbReference type="SUPFAM" id="SSF53697">
    <property type="entry name" value="SIS domain"/>
    <property type="match status" value="1"/>
</dbReference>
<dbReference type="GO" id="GO:0097367">
    <property type="term" value="F:carbohydrate derivative binding"/>
    <property type="evidence" value="ECO:0007669"/>
    <property type="project" value="InterPro"/>
</dbReference>
<reference evidence="2 3" key="1">
    <citation type="submission" date="2014-12" db="EMBL/GenBank/DDBJ databases">
        <title>Comparative genomics of the lactic acid bacteria isolated from the honey bee gut.</title>
        <authorList>
            <person name="Ellegaard K.M."/>
            <person name="Tamarit D."/>
            <person name="Javelind E."/>
            <person name="Olofsson T."/>
            <person name="Andersson S.G."/>
            <person name="Vasquez A."/>
        </authorList>
    </citation>
    <scope>NUCLEOTIDE SEQUENCE [LARGE SCALE GENOMIC DNA]</scope>
    <source>
        <strain evidence="2 3">Biut2</strain>
    </source>
</reference>
<dbReference type="Gene3D" id="1.10.10.2240">
    <property type="match status" value="1"/>
</dbReference>
<accession>A0A0F4LFB3</accession>
<dbReference type="InterPro" id="IPR035490">
    <property type="entry name" value="GlmS/FrlB_SIS"/>
</dbReference>
<dbReference type="PANTHER" id="PTHR10937:SF14">
    <property type="entry name" value="FRUCTOSELYSINE 6-PHOSPHATE DEGLYCASE"/>
    <property type="match status" value="1"/>
</dbReference>
<dbReference type="EMBL" id="JXBY01000013">
    <property type="protein sequence ID" value="KJY57532.1"/>
    <property type="molecule type" value="Genomic_DNA"/>
</dbReference>
<dbReference type="STRING" id="1218493.JF76_05170"/>
<dbReference type="PANTHER" id="PTHR10937">
    <property type="entry name" value="GLUCOSAMINE--FRUCTOSE-6-PHOSPHATE AMINOTRANSFERASE, ISOMERIZING"/>
    <property type="match status" value="1"/>
</dbReference>
<comment type="caution">
    <text evidence="2">The sequence shown here is derived from an EMBL/GenBank/DDBJ whole genome shotgun (WGS) entry which is preliminary data.</text>
</comment>
<dbReference type="HOGENOM" id="CLU_012520_3_0_9"/>
<keyword evidence="2" id="KW-0413">Isomerase</keyword>
<dbReference type="GO" id="GO:0006047">
    <property type="term" value="P:UDP-N-acetylglucosamine metabolic process"/>
    <property type="evidence" value="ECO:0007669"/>
    <property type="project" value="TreeGrafter"/>
</dbReference>
<dbReference type="Pfam" id="PF01380">
    <property type="entry name" value="SIS"/>
    <property type="match status" value="1"/>
</dbReference>
<dbReference type="Gene3D" id="3.40.50.10490">
    <property type="entry name" value="Glucose-6-phosphate isomerase like protein, domain 1"/>
    <property type="match status" value="1"/>
</dbReference>
<feature type="domain" description="SIS" evidence="1">
    <location>
        <begin position="15"/>
        <end position="153"/>
    </location>
</feature>
<dbReference type="Proteomes" id="UP000033533">
    <property type="component" value="Unassembled WGS sequence"/>
</dbReference>
<dbReference type="PATRIC" id="fig|1218493.3.peg.550"/>
<dbReference type="CDD" id="cd05710">
    <property type="entry name" value="SIS_1"/>
    <property type="match status" value="1"/>
</dbReference>
<gene>
    <name evidence="2" type="ORF">JF76_05170</name>
</gene>
<name>A0A0F4LFB3_9LACO</name>
<dbReference type="OrthoDB" id="9782098at2"/>
<dbReference type="InterPro" id="IPR035488">
    <property type="entry name" value="FrlB_SIS"/>
</dbReference>
<dbReference type="GO" id="GO:0006487">
    <property type="term" value="P:protein N-linked glycosylation"/>
    <property type="evidence" value="ECO:0007669"/>
    <property type="project" value="TreeGrafter"/>
</dbReference>
<dbReference type="PROSITE" id="PS51464">
    <property type="entry name" value="SIS"/>
    <property type="match status" value="1"/>
</dbReference>
<sequence>MKKEYQQEIKNALAAAEKIDGINHVYFVACGGSMAFMQPAEYIFNRECDIPATILPAREFTTRNPHDLCNHSLVVSCSHSGSTPETNEAVNFAKSKGALTVGITYTAGSDLEKNSDFTLHYSWGKGTDASDLNNGVLYGFIFSLLKSITGDNKFEKGLKALDSLETMADRVRKQFGETAKKWTSELKREKLIYAVGSGINTGETYSFSACWLQEMQWIHSGYINSAEYFHGPFEVTDFDVPFIICKGLGVTRKMDQRVIDFAKKHSQKVYVIDDADFDMHEVDDDFKEYYSQILSGVAFRQLAEGFAYERGHSLDVRRYMGHLDY</sequence>
<dbReference type="CDD" id="cd05009">
    <property type="entry name" value="SIS_GlmS_GlmD_2"/>
    <property type="match status" value="1"/>
</dbReference>
<dbReference type="InterPro" id="IPR001347">
    <property type="entry name" value="SIS_dom"/>
</dbReference>
<dbReference type="GO" id="GO:0004360">
    <property type="term" value="F:glutamine-fructose-6-phosphate transaminase (isomerizing) activity"/>
    <property type="evidence" value="ECO:0007669"/>
    <property type="project" value="TreeGrafter"/>
</dbReference>
<dbReference type="GO" id="GO:0006002">
    <property type="term" value="P:fructose 6-phosphate metabolic process"/>
    <property type="evidence" value="ECO:0007669"/>
    <property type="project" value="TreeGrafter"/>
</dbReference>
<dbReference type="AlphaFoldDB" id="A0A0F4LFB3"/>
<proteinExistence type="predicted"/>
<dbReference type="RefSeq" id="WP_045927703.1">
    <property type="nucleotide sequence ID" value="NZ_JBHSZS010000007.1"/>
</dbReference>